<dbReference type="PANTHER" id="PTHR23522:SF4">
    <property type="entry name" value="NUCLEOSIDE PERMEASE NUPG-RELATED"/>
    <property type="match status" value="1"/>
</dbReference>
<feature type="transmembrane region" description="Helical" evidence="7">
    <location>
        <begin position="128"/>
        <end position="150"/>
    </location>
</feature>
<feature type="domain" description="Major facilitator superfamily (MFS) profile" evidence="8">
    <location>
        <begin position="210"/>
        <end position="418"/>
    </location>
</feature>
<dbReference type="RefSeq" id="WP_188245391.1">
    <property type="nucleotide sequence ID" value="NZ_JABTCF010000017.1"/>
</dbReference>
<evidence type="ECO:0000313" key="9">
    <source>
        <dbReference type="EMBL" id="MBD0779958.1"/>
    </source>
</evidence>
<dbReference type="Pfam" id="PF03825">
    <property type="entry name" value="Nuc_H_symport"/>
    <property type="match status" value="1"/>
</dbReference>
<dbReference type="Gene3D" id="1.20.1250.20">
    <property type="entry name" value="MFS general substrate transporter like domains"/>
    <property type="match status" value="2"/>
</dbReference>
<dbReference type="SUPFAM" id="SSF103473">
    <property type="entry name" value="MFS general substrate transporter"/>
    <property type="match status" value="1"/>
</dbReference>
<feature type="transmembrane region" description="Helical" evidence="7">
    <location>
        <begin position="251"/>
        <end position="272"/>
    </location>
</feature>
<dbReference type="EMBL" id="JABTCF010000017">
    <property type="protein sequence ID" value="MBD0779958.1"/>
    <property type="molecule type" value="Genomic_DNA"/>
</dbReference>
<reference evidence="9" key="1">
    <citation type="submission" date="2020-05" db="EMBL/GenBank/DDBJ databases">
        <title>The draft genome sequence of Maribacter sp. ANRC-HE7.</title>
        <authorList>
            <person name="Mu L."/>
        </authorList>
    </citation>
    <scope>NUCLEOTIDE SEQUENCE</scope>
    <source>
        <strain evidence="9">ANRC-HE7</strain>
    </source>
</reference>
<sequence>MGIKGRLIILNFIQFFIWGAWLITIANYWFGNKGWSPQEFGAVFSTMGISSLFMPTLSGIIADRWINAEKLYGILHLLGGVAMLYLPQVDDSTLFITVILLAMICYMPTIALMNSISYTILKNNKYDVIKVFPLIRVWGTIGFIAAMWLTNLSGSKASANQFYISAVASFILAVYSFTMPQCKPQNQGKKGASLIELLGLNAFKLFKSYKMALFFIFSMLLGASLQLTNMYGDRFLSEFEKVPQYADSFVVKYSTIIMSISQISEVVFILAIPFFLKKFGIKKVILMSMIAWVFRFALFAYGDPSGGLWMIILSCIIYGMAFDFFNVSGSLFVETQCDSNIRSSAQGLFMMMTNGFGAILGSWVSGIIIGNFFTSNEGDFIWMDIWNTFAIYSLIIAIFFAFLFKHKHNPEGFGKINN</sequence>
<feature type="transmembrane region" description="Helical" evidence="7">
    <location>
        <begin position="284"/>
        <end position="302"/>
    </location>
</feature>
<feature type="transmembrane region" description="Helical" evidence="7">
    <location>
        <begin position="211"/>
        <end position="231"/>
    </location>
</feature>
<organism evidence="9 10">
    <name type="scientific">Maribacter aquimaris</name>
    <dbReference type="NCBI Taxonomy" id="2737171"/>
    <lineage>
        <taxon>Bacteria</taxon>
        <taxon>Pseudomonadati</taxon>
        <taxon>Bacteroidota</taxon>
        <taxon>Flavobacteriia</taxon>
        <taxon>Flavobacteriales</taxon>
        <taxon>Flavobacteriaceae</taxon>
        <taxon>Maribacter</taxon>
    </lineage>
</organism>
<dbReference type="Proteomes" id="UP001166021">
    <property type="component" value="Unassembled WGS sequence"/>
</dbReference>
<feature type="transmembrane region" description="Helical" evidence="7">
    <location>
        <begin position="308"/>
        <end position="327"/>
    </location>
</feature>
<dbReference type="PROSITE" id="PS50850">
    <property type="entry name" value="MFS"/>
    <property type="match status" value="1"/>
</dbReference>
<feature type="transmembrane region" description="Helical" evidence="7">
    <location>
        <begin position="7"/>
        <end position="30"/>
    </location>
</feature>
<feature type="transmembrane region" description="Helical" evidence="7">
    <location>
        <begin position="348"/>
        <end position="373"/>
    </location>
</feature>
<evidence type="ECO:0000256" key="6">
    <source>
        <dbReference type="ARBA" id="ARBA00023136"/>
    </source>
</evidence>
<comment type="caution">
    <text evidence="9">The sequence shown here is derived from an EMBL/GenBank/DDBJ whole genome shotgun (WGS) entry which is preliminary data.</text>
</comment>
<evidence type="ECO:0000256" key="2">
    <source>
        <dbReference type="ARBA" id="ARBA00022448"/>
    </source>
</evidence>
<feature type="transmembrane region" description="Helical" evidence="7">
    <location>
        <begin position="71"/>
        <end position="88"/>
    </location>
</feature>
<dbReference type="PANTHER" id="PTHR23522">
    <property type="entry name" value="BLL5896 PROTEIN"/>
    <property type="match status" value="1"/>
</dbReference>
<dbReference type="NCBIfam" id="TIGR00889">
    <property type="entry name" value="2A0110"/>
    <property type="match status" value="1"/>
</dbReference>
<feature type="transmembrane region" description="Helical" evidence="7">
    <location>
        <begin position="42"/>
        <end position="62"/>
    </location>
</feature>
<proteinExistence type="predicted"/>
<feature type="transmembrane region" description="Helical" evidence="7">
    <location>
        <begin position="94"/>
        <end position="116"/>
    </location>
</feature>
<accession>A0ABR7V9Z1</accession>
<keyword evidence="2" id="KW-0813">Transport</keyword>
<gene>
    <name evidence="9" type="ORF">HPE56_19340</name>
</gene>
<keyword evidence="6 7" id="KW-0472">Membrane</keyword>
<evidence type="ECO:0000256" key="4">
    <source>
        <dbReference type="ARBA" id="ARBA00022692"/>
    </source>
</evidence>
<evidence type="ECO:0000313" key="10">
    <source>
        <dbReference type="Proteomes" id="UP001166021"/>
    </source>
</evidence>
<keyword evidence="10" id="KW-1185">Reference proteome</keyword>
<protein>
    <submittedName>
        <fullName evidence="9">Nucleoside permease</fullName>
    </submittedName>
</protein>
<dbReference type="InterPro" id="IPR004740">
    <property type="entry name" value="Nuc_H_symport"/>
</dbReference>
<name>A0ABR7V9Z1_9FLAO</name>
<feature type="transmembrane region" description="Helical" evidence="7">
    <location>
        <begin position="162"/>
        <end position="180"/>
    </location>
</feature>
<feature type="transmembrane region" description="Helical" evidence="7">
    <location>
        <begin position="385"/>
        <end position="404"/>
    </location>
</feature>
<keyword evidence="5 7" id="KW-1133">Transmembrane helix</keyword>
<evidence type="ECO:0000256" key="1">
    <source>
        <dbReference type="ARBA" id="ARBA00004651"/>
    </source>
</evidence>
<keyword evidence="4 7" id="KW-0812">Transmembrane</keyword>
<keyword evidence="3" id="KW-1003">Cell membrane</keyword>
<dbReference type="CDD" id="cd06177">
    <property type="entry name" value="MFS_NHS"/>
    <property type="match status" value="1"/>
</dbReference>
<comment type="subcellular location">
    <subcellularLocation>
        <location evidence="1">Cell membrane</location>
        <topology evidence="1">Multi-pass membrane protein</topology>
    </subcellularLocation>
</comment>
<evidence type="ECO:0000259" key="8">
    <source>
        <dbReference type="PROSITE" id="PS50850"/>
    </source>
</evidence>
<dbReference type="InterPro" id="IPR036259">
    <property type="entry name" value="MFS_trans_sf"/>
</dbReference>
<dbReference type="InterPro" id="IPR020846">
    <property type="entry name" value="MFS_dom"/>
</dbReference>
<evidence type="ECO:0000256" key="7">
    <source>
        <dbReference type="SAM" id="Phobius"/>
    </source>
</evidence>
<evidence type="ECO:0000256" key="3">
    <source>
        <dbReference type="ARBA" id="ARBA00022475"/>
    </source>
</evidence>
<evidence type="ECO:0000256" key="5">
    <source>
        <dbReference type="ARBA" id="ARBA00022989"/>
    </source>
</evidence>